<dbReference type="Pfam" id="PF03308">
    <property type="entry name" value="MeaB"/>
    <property type="match status" value="1"/>
</dbReference>
<evidence type="ECO:0000313" key="6">
    <source>
        <dbReference type="EMBL" id="MBH8594945.1"/>
    </source>
</evidence>
<keyword evidence="3" id="KW-0378">Hydrolase</keyword>
<evidence type="ECO:0000256" key="1">
    <source>
        <dbReference type="ARBA" id="ARBA00009625"/>
    </source>
</evidence>
<proteinExistence type="inferred from homology"/>
<dbReference type="InterPro" id="IPR027417">
    <property type="entry name" value="P-loop_NTPase"/>
</dbReference>
<keyword evidence="4" id="KW-0342">GTP-binding</keyword>
<accession>A0A8I1DES9</accession>
<evidence type="ECO:0000256" key="3">
    <source>
        <dbReference type="ARBA" id="ARBA00022801"/>
    </source>
</evidence>
<dbReference type="Proteomes" id="UP000633619">
    <property type="component" value="Unassembled WGS sequence"/>
</dbReference>
<sequence length="327" mass="36649">MESWIQAIRQKNKRQIARLITRIENQDPDADKWMEAIYPNTGNAYIVGITGSPGAGKSTLLDEAISFLRRQNLTVGVISIDPSSPYTGGAILGDRVRMTRHSLDEGVFIRSMGSRGSLGGISKSAGDAVKILDAAGYDLILLETVGVGQAELDVMHVTDTVCLVLNPTAGDVIQVFKAGIMEIADLFVINKADLPGAGRLESEINDLLDLSKQKAGCWYPPIVRTIATRGEGIEKWWEAIGRHRRHLEENGELKRKRKKQLELETRQIIEEWVRRRLERAWRSPDWKKDLQKLESREISPRKLAEKWIGTLGRGACEETFQTDSFDD</sequence>
<gene>
    <name evidence="6" type="primary">meaB</name>
    <name evidence="6" type="ORF">I8U20_06330</name>
</gene>
<dbReference type="InterPro" id="IPR052040">
    <property type="entry name" value="GTPase/Isobutyryl-CoA_mutase"/>
</dbReference>
<protein>
    <submittedName>
        <fullName evidence="6">Methylmalonyl Co-A mutase-associated GTPase MeaB</fullName>
    </submittedName>
</protein>
<dbReference type="SUPFAM" id="SSF52540">
    <property type="entry name" value="P-loop containing nucleoside triphosphate hydrolases"/>
    <property type="match status" value="1"/>
</dbReference>
<dbReference type="Gene3D" id="3.40.50.300">
    <property type="entry name" value="P-loop containing nucleotide triphosphate hydrolases"/>
    <property type="match status" value="1"/>
</dbReference>
<comment type="similarity">
    <text evidence="1">Belongs to the SIMIBI class G3E GTPase family. ArgK/MeaB subfamily.</text>
</comment>
<comment type="caution">
    <text evidence="6">The sequence shown here is derived from an EMBL/GenBank/DDBJ whole genome shotgun (WGS) entry which is preliminary data.</text>
</comment>
<keyword evidence="7" id="KW-1185">Reference proteome</keyword>
<name>A0A8I1DES9_THEIN</name>
<dbReference type="CDD" id="cd03114">
    <property type="entry name" value="MMAA-like"/>
    <property type="match status" value="1"/>
</dbReference>
<dbReference type="GO" id="GO:0003924">
    <property type="term" value="F:GTPase activity"/>
    <property type="evidence" value="ECO:0007669"/>
    <property type="project" value="InterPro"/>
</dbReference>
<dbReference type="EMBL" id="JAECVW010000003">
    <property type="protein sequence ID" value="MBH8594945.1"/>
    <property type="molecule type" value="Genomic_DNA"/>
</dbReference>
<dbReference type="PANTHER" id="PTHR43087:SF1">
    <property type="entry name" value="LAO_AO TRANSPORT SYSTEM ATPASE"/>
    <property type="match status" value="1"/>
</dbReference>
<keyword evidence="2" id="KW-0547">Nucleotide-binding</keyword>
<evidence type="ECO:0000313" key="7">
    <source>
        <dbReference type="Proteomes" id="UP000633619"/>
    </source>
</evidence>
<evidence type="ECO:0000256" key="4">
    <source>
        <dbReference type="ARBA" id="ARBA00023134"/>
    </source>
</evidence>
<dbReference type="RefSeq" id="WP_181731278.1">
    <property type="nucleotide sequence ID" value="NZ_JACEIR010000002.1"/>
</dbReference>
<dbReference type="PANTHER" id="PTHR43087">
    <property type="entry name" value="LYSINE/ARGININE/ORNITHINE TRANSPORT SYSTEM KINASE"/>
    <property type="match status" value="1"/>
</dbReference>
<dbReference type="AlphaFoldDB" id="A0A8I1DES9"/>
<keyword evidence="5" id="KW-0143">Chaperone</keyword>
<dbReference type="NCBIfam" id="TIGR00750">
    <property type="entry name" value="lao"/>
    <property type="match status" value="1"/>
</dbReference>
<reference evidence="6 7" key="1">
    <citation type="submission" date="2020-12" db="EMBL/GenBank/DDBJ databases">
        <title>WGS of Thermoactinomyces spp.</title>
        <authorList>
            <person name="Cheng K."/>
        </authorList>
    </citation>
    <scope>NUCLEOTIDE SEQUENCE [LARGE SCALE GENOMIC DNA]</scope>
    <source>
        <strain evidence="7">CICC 10671\DSM 43846</strain>
    </source>
</reference>
<evidence type="ECO:0000256" key="5">
    <source>
        <dbReference type="ARBA" id="ARBA00023186"/>
    </source>
</evidence>
<evidence type="ECO:0000256" key="2">
    <source>
        <dbReference type="ARBA" id="ARBA00022741"/>
    </source>
</evidence>
<organism evidence="6 7">
    <name type="scientific">Thermoactinomyces intermedius</name>
    <dbReference type="NCBI Taxonomy" id="2024"/>
    <lineage>
        <taxon>Bacteria</taxon>
        <taxon>Bacillati</taxon>
        <taxon>Bacillota</taxon>
        <taxon>Bacilli</taxon>
        <taxon>Bacillales</taxon>
        <taxon>Thermoactinomycetaceae</taxon>
        <taxon>Thermoactinomyces</taxon>
    </lineage>
</organism>
<dbReference type="InterPro" id="IPR005129">
    <property type="entry name" value="GTPase_ArgK"/>
</dbReference>
<dbReference type="GO" id="GO:0005525">
    <property type="term" value="F:GTP binding"/>
    <property type="evidence" value="ECO:0007669"/>
    <property type="project" value="UniProtKB-KW"/>
</dbReference>